<evidence type="ECO:0000313" key="4">
    <source>
        <dbReference type="Proteomes" id="UP000574369"/>
    </source>
</evidence>
<dbReference type="Proteomes" id="UP000574369">
    <property type="component" value="Unassembled WGS sequence"/>
</dbReference>
<dbReference type="EMBL" id="JACHXO010000002">
    <property type="protein sequence ID" value="MBB3194066.1"/>
    <property type="molecule type" value="Genomic_DNA"/>
</dbReference>
<protein>
    <submittedName>
        <fullName evidence="3">DNA-binding transcriptional ArsR family regulator</fullName>
    </submittedName>
</protein>
<evidence type="ECO:0000313" key="3">
    <source>
        <dbReference type="EMBL" id="MBB3194066.1"/>
    </source>
</evidence>
<dbReference type="SUPFAM" id="SSF46785">
    <property type="entry name" value="Winged helix' DNA-binding domain"/>
    <property type="match status" value="1"/>
</dbReference>
<evidence type="ECO:0000259" key="2">
    <source>
        <dbReference type="Pfam" id="PF12802"/>
    </source>
</evidence>
<dbReference type="CDD" id="cd05403">
    <property type="entry name" value="NT_KNTase_like"/>
    <property type="match status" value="1"/>
</dbReference>
<dbReference type="SUPFAM" id="SSF81301">
    <property type="entry name" value="Nucleotidyltransferase"/>
    <property type="match status" value="1"/>
</dbReference>
<accession>A0ABR6GPP8</accession>
<name>A0ABR6GPP8_9BURK</name>
<dbReference type="InterPro" id="IPR000835">
    <property type="entry name" value="HTH_MarR-typ"/>
</dbReference>
<organism evidence="3 4">
    <name type="scientific">Roseateles terrae</name>
    <dbReference type="NCBI Taxonomy" id="431060"/>
    <lineage>
        <taxon>Bacteria</taxon>
        <taxon>Pseudomonadati</taxon>
        <taxon>Pseudomonadota</taxon>
        <taxon>Betaproteobacteria</taxon>
        <taxon>Burkholderiales</taxon>
        <taxon>Sphaerotilaceae</taxon>
        <taxon>Roseateles</taxon>
    </lineage>
</organism>
<dbReference type="GO" id="GO:0003677">
    <property type="term" value="F:DNA binding"/>
    <property type="evidence" value="ECO:0007669"/>
    <property type="project" value="UniProtKB-KW"/>
</dbReference>
<dbReference type="Gene3D" id="3.30.460.10">
    <property type="entry name" value="Beta Polymerase, domain 2"/>
    <property type="match status" value="1"/>
</dbReference>
<dbReference type="RefSeq" id="WP_310736754.1">
    <property type="nucleotide sequence ID" value="NZ_JACHXO010000002.1"/>
</dbReference>
<feature type="domain" description="HTH marR-type" evidence="2">
    <location>
        <begin position="46"/>
        <end position="93"/>
    </location>
</feature>
<comment type="caution">
    <text evidence="3">The sequence shown here is derived from an EMBL/GenBank/DDBJ whole genome shotgun (WGS) entry which is preliminary data.</text>
</comment>
<dbReference type="InterPro" id="IPR011991">
    <property type="entry name" value="ArsR-like_HTH"/>
</dbReference>
<sequence length="233" mass="25800">MAIGARVRAVSRPGAWPDKSLQKRRQSLPNMQHFDASLLFPEYRRRILALLLLRPELALHGREVSRRTGLASGTVTRELNKLVEAGLLRREKRGNQQVYSAQVQGPIYTELASILRKTAGMGEVLAEALMPLADRLKSAFIFGSVGRGEESAGSDVDVMLVGQASFREVVEALFPAQTQLGRDVNPKVFSPEEFRVKARAEPFLRDVLSRPKIFLIGNADDLAELVGRDTGHD</sequence>
<dbReference type="InterPro" id="IPR002934">
    <property type="entry name" value="Polymerase_NTP_transf_dom"/>
</dbReference>
<keyword evidence="3" id="KW-0238">DNA-binding</keyword>
<reference evidence="3 4" key="1">
    <citation type="submission" date="2020-08" db="EMBL/GenBank/DDBJ databases">
        <title>Genomic Encyclopedia of Type Strains, Phase III (KMG-III): the genomes of soil and plant-associated and newly described type strains.</title>
        <authorList>
            <person name="Whitman W."/>
        </authorList>
    </citation>
    <scope>NUCLEOTIDE SEQUENCE [LARGE SCALE GENOMIC DNA]</scope>
    <source>
        <strain evidence="3 4">CECT 7247</strain>
    </source>
</reference>
<dbReference type="Gene3D" id="1.10.10.10">
    <property type="entry name" value="Winged helix-like DNA-binding domain superfamily/Winged helix DNA-binding domain"/>
    <property type="match status" value="1"/>
</dbReference>
<dbReference type="CDD" id="cd00090">
    <property type="entry name" value="HTH_ARSR"/>
    <property type="match status" value="1"/>
</dbReference>
<gene>
    <name evidence="3" type="ORF">FHS28_001451</name>
</gene>
<evidence type="ECO:0000259" key="1">
    <source>
        <dbReference type="Pfam" id="PF01909"/>
    </source>
</evidence>
<dbReference type="Pfam" id="PF12802">
    <property type="entry name" value="MarR_2"/>
    <property type="match status" value="1"/>
</dbReference>
<proteinExistence type="predicted"/>
<dbReference type="InterPro" id="IPR036388">
    <property type="entry name" value="WH-like_DNA-bd_sf"/>
</dbReference>
<keyword evidence="4" id="KW-1185">Reference proteome</keyword>
<feature type="domain" description="Polymerase nucleotidyl transferase" evidence="1">
    <location>
        <begin position="137"/>
        <end position="173"/>
    </location>
</feature>
<dbReference type="InterPro" id="IPR043519">
    <property type="entry name" value="NT_sf"/>
</dbReference>
<dbReference type="InterPro" id="IPR036390">
    <property type="entry name" value="WH_DNA-bd_sf"/>
</dbReference>
<dbReference type="Pfam" id="PF01909">
    <property type="entry name" value="NTP_transf_2"/>
    <property type="match status" value="1"/>
</dbReference>